<dbReference type="RefSeq" id="WP_179788536.1">
    <property type="nucleotide sequence ID" value="NZ_BAAARR010000016.1"/>
</dbReference>
<accession>A0A852ZF05</accession>
<protein>
    <recommendedName>
        <fullName evidence="1">AB hydrolase-1 domain-containing protein</fullName>
    </recommendedName>
</protein>
<reference evidence="2 3" key="1">
    <citation type="submission" date="2020-07" db="EMBL/GenBank/DDBJ databases">
        <title>Sequencing the genomes of 1000 actinobacteria strains.</title>
        <authorList>
            <person name="Klenk H.-P."/>
        </authorList>
    </citation>
    <scope>NUCLEOTIDE SEQUENCE [LARGE SCALE GENOMIC DNA]</scope>
    <source>
        <strain evidence="2 3">DSM 18448</strain>
    </source>
</reference>
<dbReference type="Proteomes" id="UP000579605">
    <property type="component" value="Unassembled WGS sequence"/>
</dbReference>
<organism evidence="2 3">
    <name type="scientific">Actinopolymorpha rutila</name>
    <dbReference type="NCBI Taxonomy" id="446787"/>
    <lineage>
        <taxon>Bacteria</taxon>
        <taxon>Bacillati</taxon>
        <taxon>Actinomycetota</taxon>
        <taxon>Actinomycetes</taxon>
        <taxon>Propionibacteriales</taxon>
        <taxon>Actinopolymorphaceae</taxon>
        <taxon>Actinopolymorpha</taxon>
    </lineage>
</organism>
<evidence type="ECO:0000313" key="2">
    <source>
        <dbReference type="EMBL" id="NYH90863.1"/>
    </source>
</evidence>
<feature type="domain" description="AB hydrolase-1" evidence="1">
    <location>
        <begin position="27"/>
        <end position="84"/>
    </location>
</feature>
<evidence type="ECO:0000313" key="3">
    <source>
        <dbReference type="Proteomes" id="UP000579605"/>
    </source>
</evidence>
<keyword evidence="3" id="KW-1185">Reference proteome</keyword>
<dbReference type="InterPro" id="IPR029058">
    <property type="entry name" value="AB_hydrolase_fold"/>
</dbReference>
<evidence type="ECO:0000259" key="1">
    <source>
        <dbReference type="Pfam" id="PF00561"/>
    </source>
</evidence>
<sequence length="147" mass="15213">MSAAAVTTGHAIIGSARLYYELRGNGPALLFIPGGTVDSSHFAEVANLLADEFLTVTYDRRGNGASPRPADWHATSVAEQADDAAGLIEIPALVGTSPDLARVSRTLGLAGIPITFLADPAAAGSPPYRAARRLADSCRSALTTIRP</sequence>
<proteinExistence type="predicted"/>
<comment type="caution">
    <text evidence="2">The sequence shown here is derived from an EMBL/GenBank/DDBJ whole genome shotgun (WGS) entry which is preliminary data.</text>
</comment>
<dbReference type="Gene3D" id="3.40.50.1820">
    <property type="entry name" value="alpha/beta hydrolase"/>
    <property type="match status" value="1"/>
</dbReference>
<name>A0A852ZF05_9ACTN</name>
<dbReference type="Pfam" id="PF00561">
    <property type="entry name" value="Abhydrolase_1"/>
    <property type="match status" value="1"/>
</dbReference>
<dbReference type="EMBL" id="JACBZH010000001">
    <property type="protein sequence ID" value="NYH90863.1"/>
    <property type="molecule type" value="Genomic_DNA"/>
</dbReference>
<dbReference type="GO" id="GO:0003824">
    <property type="term" value="F:catalytic activity"/>
    <property type="evidence" value="ECO:0007669"/>
    <property type="project" value="UniProtKB-ARBA"/>
</dbReference>
<dbReference type="InterPro" id="IPR000073">
    <property type="entry name" value="AB_hydrolase_1"/>
</dbReference>
<dbReference type="SUPFAM" id="SSF53474">
    <property type="entry name" value="alpha/beta-Hydrolases"/>
    <property type="match status" value="1"/>
</dbReference>
<dbReference type="AlphaFoldDB" id="A0A852ZF05"/>
<gene>
    <name evidence="2" type="ORF">F4554_003501</name>
</gene>